<reference evidence="4 5" key="1">
    <citation type="journal article" date="2020" name="Front. Microbiol.">
        <title>Single-cell genomics of novel Actinobacteria with the Wood-Ljungdahl pathway discovered in a serpentinizing system.</title>
        <authorList>
            <person name="Merino N."/>
            <person name="Kawai M."/>
            <person name="Boyd E.S."/>
            <person name="Colman D.R."/>
            <person name="McGlynn S.E."/>
            <person name="Nealson K.H."/>
            <person name="Kurokawa K."/>
            <person name="Hongoh Y."/>
        </authorList>
    </citation>
    <scope>NUCLEOTIDE SEQUENCE [LARGE SCALE GENOMIC DNA]</scope>
    <source>
        <strain evidence="4 5">S25</strain>
    </source>
</reference>
<dbReference type="AlphaFoldDB" id="A0A6V8P3H5"/>
<proteinExistence type="predicted"/>
<keyword evidence="1" id="KW-0460">Magnesium</keyword>
<dbReference type="InterPro" id="IPR015813">
    <property type="entry name" value="Pyrv/PenolPyrv_kinase-like_dom"/>
</dbReference>
<evidence type="ECO:0000313" key="5">
    <source>
        <dbReference type="Proteomes" id="UP000543224"/>
    </source>
</evidence>
<accession>A0A6V8P3H5</accession>
<gene>
    <name evidence="4" type="ORF">HKBW3S25_01873</name>
</gene>
<evidence type="ECO:0000313" key="4">
    <source>
        <dbReference type="EMBL" id="GFP26380.1"/>
    </source>
</evidence>
<dbReference type="GO" id="GO:0008964">
    <property type="term" value="F:phosphoenolpyruvate carboxylase activity"/>
    <property type="evidence" value="ECO:0007669"/>
    <property type="project" value="InterPro"/>
</dbReference>
<comment type="caution">
    <text evidence="4">The sequence shown here is derived from an EMBL/GenBank/DDBJ whole genome shotgun (WGS) entry which is preliminary data.</text>
</comment>
<dbReference type="Pfam" id="PF14010">
    <property type="entry name" value="PEPcase_2"/>
    <property type="match status" value="1"/>
</dbReference>
<dbReference type="GO" id="GO:0015977">
    <property type="term" value="P:carbon fixation"/>
    <property type="evidence" value="ECO:0007669"/>
    <property type="project" value="UniProtKB-KW"/>
</dbReference>
<dbReference type="SUPFAM" id="SSF51621">
    <property type="entry name" value="Phosphoenolpyruvate/pyruvate domain"/>
    <property type="match status" value="1"/>
</dbReference>
<organism evidence="4 5">
    <name type="scientific">Candidatus Hakubella thermalkaliphila</name>
    <dbReference type="NCBI Taxonomy" id="2754717"/>
    <lineage>
        <taxon>Bacteria</taxon>
        <taxon>Bacillati</taxon>
        <taxon>Actinomycetota</taxon>
        <taxon>Actinomycetota incertae sedis</taxon>
        <taxon>Candidatus Hakubellales</taxon>
        <taxon>Candidatus Hakubellaceae</taxon>
        <taxon>Candidatus Hakubella</taxon>
    </lineage>
</organism>
<evidence type="ECO:0000256" key="2">
    <source>
        <dbReference type="ARBA" id="ARBA00023239"/>
    </source>
</evidence>
<dbReference type="EMBL" id="BLRX01000566">
    <property type="protein sequence ID" value="GFP26380.1"/>
    <property type="molecule type" value="Genomic_DNA"/>
</dbReference>
<dbReference type="GO" id="GO:0006099">
    <property type="term" value="P:tricarboxylic acid cycle"/>
    <property type="evidence" value="ECO:0007669"/>
    <property type="project" value="InterPro"/>
</dbReference>
<protein>
    <submittedName>
        <fullName evidence="4">Phosphoenolpyruvate carboxylase</fullName>
    </submittedName>
</protein>
<dbReference type="Proteomes" id="UP000543224">
    <property type="component" value="Unassembled WGS sequence"/>
</dbReference>
<evidence type="ECO:0000256" key="3">
    <source>
        <dbReference type="ARBA" id="ARBA00023300"/>
    </source>
</evidence>
<keyword evidence="2" id="KW-0456">Lyase</keyword>
<name>A0A6V8P3H5_9ACTN</name>
<evidence type="ECO:0000256" key="1">
    <source>
        <dbReference type="ARBA" id="ARBA00022842"/>
    </source>
</evidence>
<feature type="non-terminal residue" evidence="4">
    <location>
        <position position="104"/>
    </location>
</feature>
<keyword evidence="3" id="KW-0120">Carbon dioxide fixation</keyword>
<sequence>MSKTPQEMVAVRRRIADVIALGEKEFGLMGDPNTVQLIPLVEEVPSLLSFADLFTSYMRICQEERYRVDRIRYMVGRSDSALVYGHIPSVLANKIAIAEGHRIG</sequence>
<dbReference type="InterPro" id="IPR007566">
    <property type="entry name" value="PEP_COase_arc-type"/>
</dbReference>
<keyword evidence="4" id="KW-0670">Pyruvate</keyword>